<dbReference type="SUPFAM" id="SSF56235">
    <property type="entry name" value="N-terminal nucleophile aminohydrolases (Ntn hydrolases)"/>
    <property type="match status" value="1"/>
</dbReference>
<dbReference type="InterPro" id="IPR035466">
    <property type="entry name" value="GlmS/AgaS_SIS"/>
</dbReference>
<keyword evidence="6" id="KW-0032">Aminotransferase</keyword>
<keyword evidence="7" id="KW-0808">Transferase</keyword>
<feature type="domain" description="SIS" evidence="11">
    <location>
        <begin position="471"/>
        <end position="611"/>
    </location>
</feature>
<evidence type="ECO:0000256" key="5">
    <source>
        <dbReference type="ARBA" id="ARBA00022490"/>
    </source>
</evidence>
<dbReference type="PANTHER" id="PTHR10937:SF0">
    <property type="entry name" value="GLUTAMINE--FRUCTOSE-6-PHOSPHATE TRANSAMINASE (ISOMERIZING)"/>
    <property type="match status" value="1"/>
</dbReference>
<evidence type="ECO:0000256" key="1">
    <source>
        <dbReference type="ARBA" id="ARBA00001031"/>
    </source>
</evidence>
<dbReference type="NCBIfam" id="NF001484">
    <property type="entry name" value="PRK00331.1"/>
    <property type="match status" value="1"/>
</dbReference>
<dbReference type="PROSITE" id="PS51464">
    <property type="entry name" value="SIS"/>
    <property type="match status" value="2"/>
</dbReference>
<dbReference type="PANTHER" id="PTHR10937">
    <property type="entry name" value="GLUCOSAMINE--FRUCTOSE-6-PHOSPHATE AMINOTRANSFERASE, ISOMERIZING"/>
    <property type="match status" value="1"/>
</dbReference>
<feature type="domain" description="SIS" evidence="11">
    <location>
        <begin position="304"/>
        <end position="443"/>
    </location>
</feature>
<proteinExistence type="predicted"/>
<dbReference type="InterPro" id="IPR047084">
    <property type="entry name" value="GFAT_N"/>
</dbReference>
<dbReference type="GO" id="GO:0006002">
    <property type="term" value="P:fructose 6-phosphate metabolic process"/>
    <property type="evidence" value="ECO:0007669"/>
    <property type="project" value="TreeGrafter"/>
</dbReference>
<keyword evidence="5" id="KW-0963">Cytoplasm</keyword>
<evidence type="ECO:0000259" key="10">
    <source>
        <dbReference type="PROSITE" id="PS51278"/>
    </source>
</evidence>
<dbReference type="FunFam" id="3.40.50.10490:FF:000001">
    <property type="entry name" value="Glutamine--fructose-6-phosphate aminotransferase [isomerizing]"/>
    <property type="match status" value="1"/>
</dbReference>
<evidence type="ECO:0000256" key="9">
    <source>
        <dbReference type="ARBA" id="ARBA00022962"/>
    </source>
</evidence>
<dbReference type="EC" id="2.6.1.16" evidence="3"/>
<keyword evidence="9" id="KW-0315">Glutamine amidotransferase</keyword>
<dbReference type="GO" id="GO:0004360">
    <property type="term" value="F:glutamine-fructose-6-phosphate transaminase (isomerizing) activity"/>
    <property type="evidence" value="ECO:0007669"/>
    <property type="project" value="UniProtKB-EC"/>
</dbReference>
<comment type="subcellular location">
    <subcellularLocation>
        <location evidence="2">Cytoplasm</location>
    </subcellularLocation>
</comment>
<dbReference type="AlphaFoldDB" id="A0A0R2JCR6"/>
<reference evidence="12 13" key="1">
    <citation type="journal article" date="2015" name="Genome Announc.">
        <title>Expanding the biotechnology potential of lactobacilli through comparative genomics of 213 strains and associated genera.</title>
        <authorList>
            <person name="Sun Z."/>
            <person name="Harris H.M."/>
            <person name="McCann A."/>
            <person name="Guo C."/>
            <person name="Argimon S."/>
            <person name="Zhang W."/>
            <person name="Yang X."/>
            <person name="Jeffery I.B."/>
            <person name="Cooney J.C."/>
            <person name="Kagawa T.F."/>
            <person name="Liu W."/>
            <person name="Song Y."/>
            <person name="Salvetti E."/>
            <person name="Wrobel A."/>
            <person name="Rasinkangas P."/>
            <person name="Parkhill J."/>
            <person name="Rea M.C."/>
            <person name="O'Sullivan O."/>
            <person name="Ritari J."/>
            <person name="Douillard F.P."/>
            <person name="Paul Ross R."/>
            <person name="Yang R."/>
            <person name="Briner A.E."/>
            <person name="Felis G.E."/>
            <person name="de Vos W.M."/>
            <person name="Barrangou R."/>
            <person name="Klaenhammer T.R."/>
            <person name="Caufield P.W."/>
            <person name="Cui Y."/>
            <person name="Zhang H."/>
            <person name="O'Toole P.W."/>
        </authorList>
    </citation>
    <scope>NUCLEOTIDE SEQUENCE [LARGE SCALE GENOMIC DNA]</scope>
    <source>
        <strain evidence="12 13">DSM 20593</strain>
    </source>
</reference>
<dbReference type="Proteomes" id="UP000051655">
    <property type="component" value="Unassembled WGS sequence"/>
</dbReference>
<evidence type="ECO:0000313" key="13">
    <source>
        <dbReference type="Proteomes" id="UP000051655"/>
    </source>
</evidence>
<dbReference type="EMBL" id="JQBP01000003">
    <property type="protein sequence ID" value="KRN75123.1"/>
    <property type="molecule type" value="Genomic_DNA"/>
</dbReference>
<dbReference type="InterPro" id="IPR029055">
    <property type="entry name" value="Ntn_hydrolases_N"/>
</dbReference>
<dbReference type="InterPro" id="IPR035490">
    <property type="entry name" value="GlmS/FrlB_SIS"/>
</dbReference>
<protein>
    <recommendedName>
        <fullName evidence="4">Glutamine--fructose-6-phosphate aminotransferase [isomerizing]</fullName>
        <ecNumber evidence="3">2.6.1.16</ecNumber>
    </recommendedName>
</protein>
<dbReference type="InterPro" id="IPR046348">
    <property type="entry name" value="SIS_dom_sf"/>
</dbReference>
<dbReference type="GO" id="GO:0006487">
    <property type="term" value="P:protein N-linked glycosylation"/>
    <property type="evidence" value="ECO:0007669"/>
    <property type="project" value="TreeGrafter"/>
</dbReference>
<dbReference type="CDD" id="cd05009">
    <property type="entry name" value="SIS_GlmS_GlmD_2"/>
    <property type="match status" value="1"/>
</dbReference>
<evidence type="ECO:0000256" key="6">
    <source>
        <dbReference type="ARBA" id="ARBA00022576"/>
    </source>
</evidence>
<evidence type="ECO:0000256" key="4">
    <source>
        <dbReference type="ARBA" id="ARBA00016090"/>
    </source>
</evidence>
<evidence type="ECO:0000256" key="3">
    <source>
        <dbReference type="ARBA" id="ARBA00012916"/>
    </source>
</evidence>
<evidence type="ECO:0000256" key="2">
    <source>
        <dbReference type="ARBA" id="ARBA00004496"/>
    </source>
</evidence>
<dbReference type="NCBIfam" id="TIGR01135">
    <property type="entry name" value="glmS"/>
    <property type="match status" value="1"/>
</dbReference>
<dbReference type="Pfam" id="PF01380">
    <property type="entry name" value="SIS"/>
    <property type="match status" value="2"/>
</dbReference>
<comment type="caution">
    <text evidence="12">The sequence shown here is derived from an EMBL/GenBank/DDBJ whole genome shotgun (WGS) entry which is preliminary data.</text>
</comment>
<dbReference type="GO" id="GO:0006047">
    <property type="term" value="P:UDP-N-acetylglucosamine metabolic process"/>
    <property type="evidence" value="ECO:0007669"/>
    <property type="project" value="TreeGrafter"/>
</dbReference>
<dbReference type="GO" id="GO:0005829">
    <property type="term" value="C:cytosol"/>
    <property type="evidence" value="ECO:0007669"/>
    <property type="project" value="TreeGrafter"/>
</dbReference>
<dbReference type="Gene3D" id="3.40.50.10490">
    <property type="entry name" value="Glucose-6-phosphate isomerase like protein, domain 1"/>
    <property type="match status" value="2"/>
</dbReference>
<dbReference type="PROSITE" id="PS51278">
    <property type="entry name" value="GATASE_TYPE_2"/>
    <property type="match status" value="1"/>
</dbReference>
<dbReference type="CDD" id="cd05008">
    <property type="entry name" value="SIS_GlmS_GlmD_1"/>
    <property type="match status" value="1"/>
</dbReference>
<dbReference type="InterPro" id="IPR005855">
    <property type="entry name" value="GFAT"/>
</dbReference>
<dbReference type="CDD" id="cd00714">
    <property type="entry name" value="GFAT"/>
    <property type="match status" value="1"/>
</dbReference>
<dbReference type="FunFam" id="3.60.20.10:FF:000006">
    <property type="entry name" value="Glutamine--fructose-6-phosphate aminotransferase [isomerizing]"/>
    <property type="match status" value="1"/>
</dbReference>
<dbReference type="Pfam" id="PF13522">
    <property type="entry name" value="GATase_6"/>
    <property type="match status" value="1"/>
</dbReference>
<dbReference type="SUPFAM" id="SSF53697">
    <property type="entry name" value="SIS domain"/>
    <property type="match status" value="1"/>
</dbReference>
<dbReference type="InterPro" id="IPR001347">
    <property type="entry name" value="SIS_dom"/>
</dbReference>
<keyword evidence="8" id="KW-0677">Repeat</keyword>
<dbReference type="InterPro" id="IPR017932">
    <property type="entry name" value="GATase_2_dom"/>
</dbReference>
<sequence>MGRPIKNKWSLINMYYCGIVGYTGMTKQSAPILLKGLEKLEYRGYDSAGVFIPSKNADADVLVREKGRVADLEALVATKQVSGTTGIAHTRWATHGAPAVKNSHPQYSADERFYLVHNGVIENFNELKQTYLSDVEFQSDTDTEVAVQLISKFVNEDNLSTFDAFNKALVLFGDSAYGFLLMDEHEPDRMYVAKRKSPLLIGVGSDFNVVTSDAVAMLDETHDFIELLDGEVAIVDPTQVQLFNEQGEAVEREPFHLDIDASETDKGIYPYYMLKEIDEQPVVMRRLMERYFDANGQALVGKAILDEMRAADQIYIIAAGTSYHAGLAGARMFEQWAQKPTQVYLSSEFAYEQPLLVEKPFFIFLSQSGETADSREVLQNINQAGYHSLTLTNVEKSTLWREATYALPLLAGPEIAVASTKAYVAQVTLQAILAYALVDSQVANLDLQDELSEITVGIQGIIDDKETFQAVADELLVPETTHSAFYIGRGVDSTVALEAALKLKEISYVQAEGFAAGELKHGTLALIEEETPVMALITQPKTAGLVRGNLSETTARGSHAFTIVTKALAQDGDGYVLPDTNPLLAPLLSVIPAQLLAYYTSLGRGLDVDRPRNLAKSVTVQ</sequence>
<gene>
    <name evidence="12" type="ORF">IV73_GL000884</name>
</gene>
<organism evidence="12 13">
    <name type="scientific">Weissella kandleri</name>
    <dbReference type="NCBI Taxonomy" id="1616"/>
    <lineage>
        <taxon>Bacteria</taxon>
        <taxon>Bacillati</taxon>
        <taxon>Bacillota</taxon>
        <taxon>Bacilli</taxon>
        <taxon>Lactobacillales</taxon>
        <taxon>Lactobacillaceae</taxon>
        <taxon>Weissella</taxon>
    </lineage>
</organism>
<evidence type="ECO:0000259" key="11">
    <source>
        <dbReference type="PROSITE" id="PS51464"/>
    </source>
</evidence>
<evidence type="ECO:0000256" key="7">
    <source>
        <dbReference type="ARBA" id="ARBA00022679"/>
    </source>
</evidence>
<dbReference type="GO" id="GO:0097367">
    <property type="term" value="F:carbohydrate derivative binding"/>
    <property type="evidence" value="ECO:0007669"/>
    <property type="project" value="InterPro"/>
</dbReference>
<comment type="catalytic activity">
    <reaction evidence="1">
        <text>D-fructose 6-phosphate + L-glutamine = D-glucosamine 6-phosphate + L-glutamate</text>
        <dbReference type="Rhea" id="RHEA:13237"/>
        <dbReference type="ChEBI" id="CHEBI:29985"/>
        <dbReference type="ChEBI" id="CHEBI:58359"/>
        <dbReference type="ChEBI" id="CHEBI:58725"/>
        <dbReference type="ChEBI" id="CHEBI:61527"/>
        <dbReference type="EC" id="2.6.1.16"/>
    </reaction>
</comment>
<dbReference type="PATRIC" id="fig|1616.3.peg.905"/>
<dbReference type="Gene3D" id="3.60.20.10">
    <property type="entry name" value="Glutamine Phosphoribosylpyrophosphate, subunit 1, domain 1"/>
    <property type="match status" value="1"/>
</dbReference>
<feature type="domain" description="Glutamine amidotransferase type-2" evidence="10">
    <location>
        <begin position="17"/>
        <end position="238"/>
    </location>
</feature>
<keyword evidence="13" id="KW-1185">Reference proteome</keyword>
<dbReference type="STRING" id="1616.IV73_GL000884"/>
<accession>A0A0R2JCR6</accession>
<name>A0A0R2JCR6_9LACO</name>
<evidence type="ECO:0000313" key="12">
    <source>
        <dbReference type="EMBL" id="KRN75123.1"/>
    </source>
</evidence>
<evidence type="ECO:0000256" key="8">
    <source>
        <dbReference type="ARBA" id="ARBA00022737"/>
    </source>
</evidence>